<feature type="region of interest" description="Disordered" evidence="1">
    <location>
        <begin position="47"/>
        <end position="90"/>
    </location>
</feature>
<organism evidence="2 3">
    <name type="scientific">Camellia sinensis</name>
    <name type="common">Tea plant</name>
    <name type="synonym">Thea sinensis</name>
    <dbReference type="NCBI Taxonomy" id="4442"/>
    <lineage>
        <taxon>Eukaryota</taxon>
        <taxon>Viridiplantae</taxon>
        <taxon>Streptophyta</taxon>
        <taxon>Embryophyta</taxon>
        <taxon>Tracheophyta</taxon>
        <taxon>Spermatophyta</taxon>
        <taxon>Magnoliopsida</taxon>
        <taxon>eudicotyledons</taxon>
        <taxon>Gunneridae</taxon>
        <taxon>Pentapetalae</taxon>
        <taxon>asterids</taxon>
        <taxon>Ericales</taxon>
        <taxon>Theaceae</taxon>
        <taxon>Camellia</taxon>
    </lineage>
</organism>
<name>A0A7J7FTY1_CAMSI</name>
<dbReference type="AlphaFoldDB" id="A0A7J7FTY1"/>
<dbReference type="Proteomes" id="UP000593564">
    <property type="component" value="Unassembled WGS sequence"/>
</dbReference>
<accession>A0A7J7FTY1</accession>
<proteinExistence type="predicted"/>
<sequence>MLHLRRKLCEDGYPNRCHPMADLHASRQPRLHRRILRSRHLGNQPFYRHWPKPGIHRHRKPILCSSSSKTMPGKAGQSNRPYSSRPVYRA</sequence>
<dbReference type="EMBL" id="JACBKZ010000014">
    <property type="protein sequence ID" value="KAF5931739.1"/>
    <property type="molecule type" value="Genomic_DNA"/>
</dbReference>
<evidence type="ECO:0000256" key="1">
    <source>
        <dbReference type="SAM" id="MobiDB-lite"/>
    </source>
</evidence>
<protein>
    <submittedName>
        <fullName evidence="2">Uncharacterized protein</fullName>
    </submittedName>
</protein>
<feature type="compositionally biased region" description="Polar residues" evidence="1">
    <location>
        <begin position="64"/>
        <end position="82"/>
    </location>
</feature>
<gene>
    <name evidence="2" type="ORF">HYC85_027910</name>
</gene>
<evidence type="ECO:0000313" key="2">
    <source>
        <dbReference type="EMBL" id="KAF5931739.1"/>
    </source>
</evidence>
<comment type="caution">
    <text evidence="2">The sequence shown here is derived from an EMBL/GenBank/DDBJ whole genome shotgun (WGS) entry which is preliminary data.</text>
</comment>
<reference evidence="2 3" key="2">
    <citation type="submission" date="2020-07" db="EMBL/GenBank/DDBJ databases">
        <title>Genome assembly of wild tea tree DASZ reveals pedigree and selection history of tea varieties.</title>
        <authorList>
            <person name="Zhang W."/>
        </authorList>
    </citation>
    <scope>NUCLEOTIDE SEQUENCE [LARGE SCALE GENOMIC DNA]</scope>
    <source>
        <strain evidence="3">cv. G240</strain>
        <tissue evidence="2">Leaf</tissue>
    </source>
</reference>
<feature type="compositionally biased region" description="Basic residues" evidence="1">
    <location>
        <begin position="49"/>
        <end position="61"/>
    </location>
</feature>
<keyword evidence="3" id="KW-1185">Reference proteome</keyword>
<evidence type="ECO:0000313" key="3">
    <source>
        <dbReference type="Proteomes" id="UP000593564"/>
    </source>
</evidence>
<reference evidence="3" key="1">
    <citation type="journal article" date="2020" name="Nat. Commun.">
        <title>Genome assembly of wild tea tree DASZ reveals pedigree and selection history of tea varieties.</title>
        <authorList>
            <person name="Zhang W."/>
            <person name="Zhang Y."/>
            <person name="Qiu H."/>
            <person name="Guo Y."/>
            <person name="Wan H."/>
            <person name="Zhang X."/>
            <person name="Scossa F."/>
            <person name="Alseekh S."/>
            <person name="Zhang Q."/>
            <person name="Wang P."/>
            <person name="Xu L."/>
            <person name="Schmidt M.H."/>
            <person name="Jia X."/>
            <person name="Li D."/>
            <person name="Zhu A."/>
            <person name="Guo F."/>
            <person name="Chen W."/>
            <person name="Ni D."/>
            <person name="Usadel B."/>
            <person name="Fernie A.R."/>
            <person name="Wen W."/>
        </authorList>
    </citation>
    <scope>NUCLEOTIDE SEQUENCE [LARGE SCALE GENOMIC DNA]</scope>
    <source>
        <strain evidence="3">cv. G240</strain>
    </source>
</reference>